<dbReference type="EMBL" id="JACHIH010000020">
    <property type="protein sequence ID" value="MBB5048373.1"/>
    <property type="molecule type" value="Genomic_DNA"/>
</dbReference>
<reference evidence="10 11" key="1">
    <citation type="submission" date="2020-08" db="EMBL/GenBank/DDBJ databases">
        <title>Genomic Encyclopedia of Type Strains, Phase IV (KMG-IV): sequencing the most valuable type-strain genomes for metagenomic binning, comparative biology and taxonomic classification.</title>
        <authorList>
            <person name="Goeker M."/>
        </authorList>
    </citation>
    <scope>NUCLEOTIDE SEQUENCE [LARGE SCALE GENOMIC DNA]</scope>
    <source>
        <strain evidence="10 11">DSM 12706</strain>
    </source>
</reference>
<dbReference type="InterPro" id="IPR052375">
    <property type="entry name" value="Complex_I_20kDa-like"/>
</dbReference>
<dbReference type="Pfam" id="PF01058">
    <property type="entry name" value="Oxidored_q6"/>
    <property type="match status" value="1"/>
</dbReference>
<evidence type="ECO:0000313" key="10">
    <source>
        <dbReference type="EMBL" id="MBB5048373.1"/>
    </source>
</evidence>
<evidence type="ECO:0000256" key="1">
    <source>
        <dbReference type="ARBA" id="ARBA00001966"/>
    </source>
</evidence>
<dbReference type="PANTHER" id="PTHR42989:SF1">
    <property type="entry name" value="FORMATE HYDROGENLYASE SUBUNIT 7-RELATED"/>
    <property type="match status" value="1"/>
</dbReference>
<dbReference type="SUPFAM" id="SSF56770">
    <property type="entry name" value="HydA/Nqo6-like"/>
    <property type="match status" value="1"/>
</dbReference>
<dbReference type="InterPro" id="IPR006137">
    <property type="entry name" value="NADH_UbQ_OxRdtase-like_20kDa"/>
</dbReference>
<keyword evidence="3" id="KW-1003">Cell membrane</keyword>
<evidence type="ECO:0000256" key="8">
    <source>
        <dbReference type="ARBA" id="ARBA00023136"/>
    </source>
</evidence>
<keyword evidence="11" id="KW-1185">Reference proteome</keyword>
<dbReference type="Gene3D" id="3.40.50.12280">
    <property type="match status" value="1"/>
</dbReference>
<dbReference type="RefSeq" id="WP_184259044.1">
    <property type="nucleotide sequence ID" value="NZ_JACHIH010000020.1"/>
</dbReference>
<comment type="cofactor">
    <cofactor evidence="1">
        <name>[4Fe-4S] cluster</name>
        <dbReference type="ChEBI" id="CHEBI:49883"/>
    </cofactor>
</comment>
<gene>
    <name evidence="10" type="ORF">HNR60_003139</name>
</gene>
<dbReference type="Proteomes" id="UP000542353">
    <property type="component" value="Unassembled WGS sequence"/>
</dbReference>
<keyword evidence="5" id="KW-0479">Metal-binding</keyword>
<feature type="domain" description="NADH:ubiquinone oxidoreductase-like 20kDa subunit" evidence="9">
    <location>
        <begin position="55"/>
        <end position="166"/>
    </location>
</feature>
<evidence type="ECO:0000256" key="2">
    <source>
        <dbReference type="ARBA" id="ARBA00009173"/>
    </source>
</evidence>
<evidence type="ECO:0000256" key="3">
    <source>
        <dbReference type="ARBA" id="ARBA00022475"/>
    </source>
</evidence>
<keyword evidence="8" id="KW-0472">Membrane</keyword>
<dbReference type="PANTHER" id="PTHR42989">
    <property type="entry name" value="HYDROGENASE-4 COMPONENT I"/>
    <property type="match status" value="1"/>
</dbReference>
<keyword evidence="6" id="KW-0408">Iron</keyword>
<sequence>MRDLLFQGLFRRPHTEPAPALDPVAVEQLATSLGELARQRLGRSLSIREVDAGSCNGCELEIHALSNAYYDVERFGIRFVASPRHADVLLVTGPVTKNMRDALKATYEATPSPKWVVALGDCARDGGCFAGSYAVEGGVAAVIPVDLHIPGCPPPPLQILQGLLALLARADAKA</sequence>
<dbReference type="AlphaFoldDB" id="A0A7W7Z5S2"/>
<dbReference type="GO" id="GO:0046872">
    <property type="term" value="F:metal ion binding"/>
    <property type="evidence" value="ECO:0007669"/>
    <property type="project" value="UniProtKB-KW"/>
</dbReference>
<keyword evidence="4" id="KW-0004">4Fe-4S</keyword>
<evidence type="ECO:0000313" key="11">
    <source>
        <dbReference type="Proteomes" id="UP000542353"/>
    </source>
</evidence>
<evidence type="ECO:0000256" key="5">
    <source>
        <dbReference type="ARBA" id="ARBA00022723"/>
    </source>
</evidence>
<name>A0A7W7Z5S2_9BRAD</name>
<proteinExistence type="inferred from homology"/>
<organism evidence="10 11">
    <name type="scientific">Rhodopseudomonas rhenobacensis</name>
    <dbReference type="NCBI Taxonomy" id="87461"/>
    <lineage>
        <taxon>Bacteria</taxon>
        <taxon>Pseudomonadati</taxon>
        <taxon>Pseudomonadota</taxon>
        <taxon>Alphaproteobacteria</taxon>
        <taxon>Hyphomicrobiales</taxon>
        <taxon>Nitrobacteraceae</taxon>
        <taxon>Rhodopseudomonas</taxon>
    </lineage>
</organism>
<dbReference type="NCBIfam" id="NF005012">
    <property type="entry name" value="PRK06411.1"/>
    <property type="match status" value="1"/>
</dbReference>
<evidence type="ECO:0000256" key="7">
    <source>
        <dbReference type="ARBA" id="ARBA00023014"/>
    </source>
</evidence>
<comment type="caution">
    <text evidence="10">The sequence shown here is derived from an EMBL/GenBank/DDBJ whole genome shotgun (WGS) entry which is preliminary data.</text>
</comment>
<evidence type="ECO:0000256" key="4">
    <source>
        <dbReference type="ARBA" id="ARBA00022485"/>
    </source>
</evidence>
<evidence type="ECO:0000259" key="9">
    <source>
        <dbReference type="Pfam" id="PF01058"/>
    </source>
</evidence>
<evidence type="ECO:0000256" key="6">
    <source>
        <dbReference type="ARBA" id="ARBA00023004"/>
    </source>
</evidence>
<keyword evidence="7" id="KW-0411">Iron-sulfur</keyword>
<comment type="similarity">
    <text evidence="2">Belongs to the complex I 20 kDa subunit family.</text>
</comment>
<accession>A0A7W7Z5S2</accession>
<dbReference type="GO" id="GO:0051539">
    <property type="term" value="F:4 iron, 4 sulfur cluster binding"/>
    <property type="evidence" value="ECO:0007669"/>
    <property type="project" value="UniProtKB-KW"/>
</dbReference>
<protein>
    <submittedName>
        <fullName evidence="10">Ni,Fe-hydrogenase III small subunit</fullName>
    </submittedName>
</protein>